<feature type="compositionally biased region" description="Low complexity" evidence="11">
    <location>
        <begin position="1"/>
        <end position="16"/>
    </location>
</feature>
<keyword evidence="6 9" id="KW-0539">Nucleus</keyword>
<comment type="subcellular location">
    <subcellularLocation>
        <location evidence="1 9 10">Nucleus</location>
    </subcellularLocation>
</comment>
<feature type="compositionally biased region" description="Polar residues" evidence="11">
    <location>
        <begin position="183"/>
        <end position="201"/>
    </location>
</feature>
<keyword evidence="2" id="KW-0805">Transcription regulation</keyword>
<dbReference type="InterPro" id="IPR009057">
    <property type="entry name" value="Homeodomain-like_sf"/>
</dbReference>
<evidence type="ECO:0000256" key="6">
    <source>
        <dbReference type="ARBA" id="ARBA00023242"/>
    </source>
</evidence>
<dbReference type="Pfam" id="PF00046">
    <property type="entry name" value="Homeodomain"/>
    <property type="match status" value="1"/>
</dbReference>
<sequence length="1071" mass="117657">MSDPEPSTVPCSSSPPTAQTPESAAALNYAFLVHSQKTLTQNLPPRVDNKLLARQKRRRTSPEDHAVLEAEYQRNPKPDKTARASIVSRVSLGEKEVQIWFQNRRQNDRRKSKPLQPHELLAPRSDASKQIFSDESVPAEPGSSSGTENSDDLNNDKPPATQSSDNGSFASDVRADKDEPEQPLSSQTSLGLSELPESSQEALEKSAPEPVSTQEDDVLDEYNHNSAKRKRSISDLRQERSEPHQPLTPCGVQNVRSPPSLRISLSFDGEAMVRKEGELTPSPPKGRNALRIAMSSDGKAVIRADGEPSPSRNRVSMFSTRTPRFAGLRRSNSAVVLGTPRGSVEKQGLFGRSRDPRNWESFFDTDARSALSTPTSSQSAPNNGSPAFFRSGSSRSLTRSLSAKHKNTATFTGSDHLNTPVPSGTRDKRRKISRTVSSLGRLESGLGITTGRITPWSAKSSKHAGSKEDGELDLQCGDSDKENWIPGTRTSHVRRRAASQYHSSRPALREANGRDGKAKDSTPASRRARQSQMSQRRSNDKTMPNVDADVINSTKTDDEILETPNVAIIGAGIAGLRCADILVQNGARVTIFEARDRVGGRVHQSNVGNHLIDLGPNWIHGTGKNPITAIAEATNTFLEDFEGNQVVITTEGNRLDDGTSAKVAEFLWSTIDEAFQYSNAHKDTISPERSLFDFIQEKLAKSSLSPEEKKLCTETSRMWGAYVGDPIERQSLKFFCLEECIDGNNFFVASTYKAILEHVSKTALQKADIRFNQPIVKIDSKVQQTPSARQVTLTTASGECHEFDEIVVTCPLGWLKRNKSAFNPELPPRLVQAIDSISYGRLEKVYVTFPRAFWQKNPASDVNSSAQFDFPDNPTFVQFLDPTYSKGPEGILWNQECLPLAALPEPCAHPTLLFYTYGPCSTHIVSKIADLDPSSKEYYQFLDDFLRPFYSRLSGYSESSPDCKPVAFVATQWQNDPYAGNGSYCNFQVGLTQGDRDIETLRAGPGSDRGVWFAGEHTAPFVALGTSTGAYWSGERAAGQICHLYGLGRLGMGVGRDDSLPSAVRNTILAN</sequence>
<protein>
    <submittedName>
        <fullName evidence="13">FAD/NAD(P)-binding domain-containing protein</fullName>
    </submittedName>
</protein>
<dbReference type="SUPFAM" id="SSF54373">
    <property type="entry name" value="FAD-linked reductases, C-terminal domain"/>
    <property type="match status" value="1"/>
</dbReference>
<dbReference type="AlphaFoldDB" id="A0A5N6TFK4"/>
<feature type="compositionally biased region" description="Polar residues" evidence="11">
    <location>
        <begin position="370"/>
        <end position="385"/>
    </location>
</feature>
<dbReference type="GO" id="GO:0016491">
    <property type="term" value="F:oxidoreductase activity"/>
    <property type="evidence" value="ECO:0007669"/>
    <property type="project" value="InterPro"/>
</dbReference>
<dbReference type="Gene3D" id="3.50.50.60">
    <property type="entry name" value="FAD/NAD(P)-binding domain"/>
    <property type="match status" value="1"/>
</dbReference>
<name>A0A5N6TFK4_ASPAV</name>
<reference evidence="13 14" key="1">
    <citation type="submission" date="2019-04" db="EMBL/GenBank/DDBJ databases">
        <title>Friends and foes A comparative genomics study of 23 Aspergillus species from section Flavi.</title>
        <authorList>
            <consortium name="DOE Joint Genome Institute"/>
            <person name="Kjaerbolling I."/>
            <person name="Vesth T."/>
            <person name="Frisvad J.C."/>
            <person name="Nybo J.L."/>
            <person name="Theobald S."/>
            <person name="Kildgaard S."/>
            <person name="Isbrandt T."/>
            <person name="Kuo A."/>
            <person name="Sato A."/>
            <person name="Lyhne E.K."/>
            <person name="Kogle M.E."/>
            <person name="Wiebenga A."/>
            <person name="Kun R.S."/>
            <person name="Lubbers R.J."/>
            <person name="Makela M.R."/>
            <person name="Barry K."/>
            <person name="Chovatia M."/>
            <person name="Clum A."/>
            <person name="Daum C."/>
            <person name="Haridas S."/>
            <person name="He G."/>
            <person name="LaButti K."/>
            <person name="Lipzen A."/>
            <person name="Mondo S."/>
            <person name="Riley R."/>
            <person name="Salamov A."/>
            <person name="Simmons B.A."/>
            <person name="Magnuson J.K."/>
            <person name="Henrissat B."/>
            <person name="Mortensen U.H."/>
            <person name="Larsen T.O."/>
            <person name="Devries R.P."/>
            <person name="Grigoriev I.V."/>
            <person name="Machida M."/>
            <person name="Baker S.E."/>
            <person name="Andersen M.R."/>
        </authorList>
    </citation>
    <scope>NUCLEOTIDE SEQUENCE [LARGE SCALE GENOMIC DNA]</scope>
    <source>
        <strain evidence="13 14">IBT 18842</strain>
    </source>
</reference>
<dbReference type="GO" id="GO:0005634">
    <property type="term" value="C:nucleus"/>
    <property type="evidence" value="ECO:0007669"/>
    <property type="project" value="UniProtKB-SubCell"/>
</dbReference>
<feature type="region of interest" description="Disordered" evidence="11">
    <location>
        <begin position="41"/>
        <end position="84"/>
    </location>
</feature>
<dbReference type="GO" id="GO:0003682">
    <property type="term" value="F:chromatin binding"/>
    <property type="evidence" value="ECO:0007669"/>
    <property type="project" value="TreeGrafter"/>
</dbReference>
<dbReference type="OrthoDB" id="5046242at2759"/>
<keyword evidence="3 9" id="KW-0238">DNA-binding</keyword>
<organism evidence="13 14">
    <name type="scientific">Aspergillus avenaceus</name>
    <dbReference type="NCBI Taxonomy" id="36643"/>
    <lineage>
        <taxon>Eukaryota</taxon>
        <taxon>Fungi</taxon>
        <taxon>Dikarya</taxon>
        <taxon>Ascomycota</taxon>
        <taxon>Pezizomycotina</taxon>
        <taxon>Eurotiomycetes</taxon>
        <taxon>Eurotiomycetidae</taxon>
        <taxon>Eurotiales</taxon>
        <taxon>Aspergillaceae</taxon>
        <taxon>Aspergillus</taxon>
        <taxon>Aspergillus subgen. Circumdati</taxon>
    </lineage>
</organism>
<evidence type="ECO:0000256" key="3">
    <source>
        <dbReference type="ARBA" id="ARBA00023125"/>
    </source>
</evidence>
<feature type="compositionally biased region" description="Basic and acidic residues" evidence="11">
    <location>
        <begin position="507"/>
        <end position="520"/>
    </location>
</feature>
<feature type="compositionally biased region" description="Basic and acidic residues" evidence="11">
    <location>
        <begin position="60"/>
        <end position="82"/>
    </location>
</feature>
<feature type="region of interest" description="Disordered" evidence="11">
    <location>
        <begin position="451"/>
        <end position="548"/>
    </location>
</feature>
<feature type="compositionally biased region" description="Basic and acidic residues" evidence="11">
    <location>
        <begin position="232"/>
        <end position="243"/>
    </location>
</feature>
<dbReference type="PROSITE" id="PS00027">
    <property type="entry name" value="HOMEOBOX_1"/>
    <property type="match status" value="1"/>
</dbReference>
<evidence type="ECO:0000256" key="10">
    <source>
        <dbReference type="RuleBase" id="RU000682"/>
    </source>
</evidence>
<evidence type="ECO:0000256" key="5">
    <source>
        <dbReference type="ARBA" id="ARBA00023163"/>
    </source>
</evidence>
<dbReference type="Gene3D" id="3.90.660.10">
    <property type="match status" value="1"/>
</dbReference>
<dbReference type="SUPFAM" id="SSF51905">
    <property type="entry name" value="FAD/NAD(P)-binding domain"/>
    <property type="match status" value="1"/>
</dbReference>
<feature type="compositionally biased region" description="Polar residues" evidence="11">
    <location>
        <begin position="408"/>
        <end position="422"/>
    </location>
</feature>
<gene>
    <name evidence="13" type="ORF">BDV25DRAFT_134083</name>
</gene>
<dbReference type="GO" id="GO:0003677">
    <property type="term" value="F:DNA binding"/>
    <property type="evidence" value="ECO:0007669"/>
    <property type="project" value="UniProtKB-UniRule"/>
</dbReference>
<dbReference type="GO" id="GO:0050660">
    <property type="term" value="F:flavin adenine dinucleotide binding"/>
    <property type="evidence" value="ECO:0007669"/>
    <property type="project" value="TreeGrafter"/>
</dbReference>
<dbReference type="PROSITE" id="PS50071">
    <property type="entry name" value="HOMEOBOX_2"/>
    <property type="match status" value="1"/>
</dbReference>
<evidence type="ECO:0000313" key="14">
    <source>
        <dbReference type="Proteomes" id="UP000325780"/>
    </source>
</evidence>
<dbReference type="Proteomes" id="UP000325780">
    <property type="component" value="Unassembled WGS sequence"/>
</dbReference>
<feature type="compositionally biased region" description="Low complexity" evidence="11">
    <location>
        <begin position="390"/>
        <end position="401"/>
    </location>
</feature>
<dbReference type="InterPro" id="IPR002937">
    <property type="entry name" value="Amino_oxidase"/>
</dbReference>
<dbReference type="PRINTS" id="PR00419">
    <property type="entry name" value="ADXRDTASE"/>
</dbReference>
<feature type="region of interest" description="Disordered" evidence="11">
    <location>
        <begin position="1"/>
        <end position="21"/>
    </location>
</feature>
<dbReference type="InterPro" id="IPR017970">
    <property type="entry name" value="Homeobox_CS"/>
</dbReference>
<dbReference type="InterPro" id="IPR036188">
    <property type="entry name" value="FAD/NAD-bd_sf"/>
</dbReference>
<dbReference type="PANTHER" id="PTHR10742">
    <property type="entry name" value="FLAVIN MONOAMINE OXIDASE"/>
    <property type="match status" value="1"/>
</dbReference>
<evidence type="ECO:0000256" key="4">
    <source>
        <dbReference type="ARBA" id="ARBA00023155"/>
    </source>
</evidence>
<dbReference type="CDD" id="cd00086">
    <property type="entry name" value="homeodomain"/>
    <property type="match status" value="1"/>
</dbReference>
<dbReference type="Gene3D" id="1.10.10.60">
    <property type="entry name" value="Homeodomain-like"/>
    <property type="match status" value="1"/>
</dbReference>
<evidence type="ECO:0000313" key="13">
    <source>
        <dbReference type="EMBL" id="KAE8145096.1"/>
    </source>
</evidence>
<dbReference type="InterPro" id="IPR050281">
    <property type="entry name" value="Flavin_monoamine_oxidase"/>
</dbReference>
<feature type="region of interest" description="Disordered" evidence="11">
    <location>
        <begin position="103"/>
        <end position="259"/>
    </location>
</feature>
<dbReference type="FunFam" id="1.10.10.60:FF:000286">
    <property type="entry name" value="Homeobox transcription factor"/>
    <property type="match status" value="1"/>
</dbReference>
<feature type="domain" description="Homeobox" evidence="12">
    <location>
        <begin position="51"/>
        <end position="111"/>
    </location>
</feature>
<accession>A0A5N6TFK4</accession>
<dbReference type="SMART" id="SM00389">
    <property type="entry name" value="HOX"/>
    <property type="match status" value="1"/>
</dbReference>
<evidence type="ECO:0000256" key="2">
    <source>
        <dbReference type="ARBA" id="ARBA00023015"/>
    </source>
</evidence>
<evidence type="ECO:0000256" key="1">
    <source>
        <dbReference type="ARBA" id="ARBA00004123"/>
    </source>
</evidence>
<keyword evidence="5" id="KW-0804">Transcription</keyword>
<keyword evidence="14" id="KW-1185">Reference proteome</keyword>
<proteinExistence type="predicted"/>
<comment type="subunit">
    <text evidence="8">Interacts with MCM1.</text>
</comment>
<dbReference type="EMBL" id="ML742387">
    <property type="protein sequence ID" value="KAE8145096.1"/>
    <property type="molecule type" value="Genomic_DNA"/>
</dbReference>
<feature type="DNA-binding region" description="Homeobox" evidence="9">
    <location>
        <begin position="53"/>
        <end position="112"/>
    </location>
</feature>
<keyword evidence="7" id="KW-0131">Cell cycle</keyword>
<dbReference type="Pfam" id="PF01593">
    <property type="entry name" value="Amino_oxidase"/>
    <property type="match status" value="1"/>
</dbReference>
<evidence type="ECO:0000256" key="11">
    <source>
        <dbReference type="SAM" id="MobiDB-lite"/>
    </source>
</evidence>
<feature type="compositionally biased region" description="Polar residues" evidence="11">
    <location>
        <begin position="160"/>
        <end position="169"/>
    </location>
</feature>
<evidence type="ECO:0000259" key="12">
    <source>
        <dbReference type="PROSITE" id="PS50071"/>
    </source>
</evidence>
<dbReference type="SUPFAM" id="SSF46689">
    <property type="entry name" value="Homeodomain-like"/>
    <property type="match status" value="1"/>
</dbReference>
<dbReference type="GO" id="GO:0006338">
    <property type="term" value="P:chromatin remodeling"/>
    <property type="evidence" value="ECO:0007669"/>
    <property type="project" value="TreeGrafter"/>
</dbReference>
<dbReference type="GO" id="GO:0000122">
    <property type="term" value="P:negative regulation of transcription by RNA polymerase II"/>
    <property type="evidence" value="ECO:0007669"/>
    <property type="project" value="UniProtKB-ARBA"/>
</dbReference>
<dbReference type="PANTHER" id="PTHR10742:SF414">
    <property type="entry name" value="CONTAINING AMINE OXIDASE, PUTATIVE (AFU_ORTHOLOGUE AFUA_3G12150)-RELATED"/>
    <property type="match status" value="1"/>
</dbReference>
<feature type="region of interest" description="Disordered" evidence="11">
    <location>
        <begin position="368"/>
        <end position="432"/>
    </location>
</feature>
<dbReference type="GO" id="GO:0000981">
    <property type="term" value="F:DNA-binding transcription factor activity, RNA polymerase II-specific"/>
    <property type="evidence" value="ECO:0007669"/>
    <property type="project" value="InterPro"/>
</dbReference>
<evidence type="ECO:0000256" key="9">
    <source>
        <dbReference type="PROSITE-ProRule" id="PRU00108"/>
    </source>
</evidence>
<keyword evidence="4 9" id="KW-0371">Homeobox</keyword>
<evidence type="ECO:0000256" key="8">
    <source>
        <dbReference type="ARBA" id="ARBA00065092"/>
    </source>
</evidence>
<dbReference type="InterPro" id="IPR001356">
    <property type="entry name" value="HD"/>
</dbReference>
<dbReference type="GO" id="GO:0000082">
    <property type="term" value="P:G1/S transition of mitotic cell cycle"/>
    <property type="evidence" value="ECO:0007669"/>
    <property type="project" value="UniProtKB-ARBA"/>
</dbReference>
<evidence type="ECO:0000256" key="7">
    <source>
        <dbReference type="ARBA" id="ARBA00023306"/>
    </source>
</evidence>